<organism evidence="2 3">
    <name type="scientific">Algoriphagus jejuensis</name>
    <dbReference type="NCBI Taxonomy" id="419934"/>
    <lineage>
        <taxon>Bacteria</taxon>
        <taxon>Pseudomonadati</taxon>
        <taxon>Bacteroidota</taxon>
        <taxon>Cytophagia</taxon>
        <taxon>Cytophagales</taxon>
        <taxon>Cyclobacteriaceae</taxon>
        <taxon>Algoriphagus</taxon>
    </lineage>
</organism>
<evidence type="ECO:0000256" key="1">
    <source>
        <dbReference type="SAM" id="SignalP"/>
    </source>
</evidence>
<protein>
    <submittedName>
        <fullName evidence="2">Uncharacterized protein</fullName>
    </submittedName>
</protein>
<gene>
    <name evidence="2" type="ORF">GCM10009119_26560</name>
</gene>
<name>A0ABN1N1K0_9BACT</name>
<keyword evidence="1" id="KW-0732">Signal</keyword>
<proteinExistence type="predicted"/>
<keyword evidence="3" id="KW-1185">Reference proteome</keyword>
<dbReference type="Proteomes" id="UP001500469">
    <property type="component" value="Unassembled WGS sequence"/>
</dbReference>
<evidence type="ECO:0000313" key="2">
    <source>
        <dbReference type="EMBL" id="GAA0879687.1"/>
    </source>
</evidence>
<accession>A0ABN1N1K0</accession>
<evidence type="ECO:0000313" key="3">
    <source>
        <dbReference type="Proteomes" id="UP001500469"/>
    </source>
</evidence>
<reference evidence="2 3" key="1">
    <citation type="journal article" date="2019" name="Int. J. Syst. Evol. Microbiol.">
        <title>The Global Catalogue of Microorganisms (GCM) 10K type strain sequencing project: providing services to taxonomists for standard genome sequencing and annotation.</title>
        <authorList>
            <consortium name="The Broad Institute Genomics Platform"/>
            <consortium name="The Broad Institute Genome Sequencing Center for Infectious Disease"/>
            <person name="Wu L."/>
            <person name="Ma J."/>
        </authorList>
    </citation>
    <scope>NUCLEOTIDE SEQUENCE [LARGE SCALE GENOMIC DNA]</scope>
    <source>
        <strain evidence="2 3">JCM 16112</strain>
    </source>
</reference>
<comment type="caution">
    <text evidence="2">The sequence shown here is derived from an EMBL/GenBank/DDBJ whole genome shotgun (WGS) entry which is preliminary data.</text>
</comment>
<dbReference type="RefSeq" id="WP_343852362.1">
    <property type="nucleotide sequence ID" value="NZ_BAAAFI010000029.1"/>
</dbReference>
<feature type="signal peptide" evidence="1">
    <location>
        <begin position="1"/>
        <end position="18"/>
    </location>
</feature>
<dbReference type="EMBL" id="BAAAFI010000029">
    <property type="protein sequence ID" value="GAA0879687.1"/>
    <property type="molecule type" value="Genomic_DNA"/>
</dbReference>
<sequence>MKKALVVLVWLISHGAFAQIVNLDLNGVPARLTPYTDVDGSPYLFEDWSEATISTTNGGVKEGVAFRFNIHDNALEVVNEAGNTIVLDKDYVEYVVLQRPPALIVQSVTPGLLPNLLFKKSFEFIKGIKADDLINVLAEGEKYTLIRRFYSDLVTPAKNSYAPTAGSRFVFEETFYLINDNDVVSTVKAKTNVILKSLNPTDSEQGKRLVKDQKLDLRREDHLVIFFSELNKF</sequence>
<feature type="chain" id="PRO_5046884000" evidence="1">
    <location>
        <begin position="19"/>
        <end position="233"/>
    </location>
</feature>